<gene>
    <name evidence="2" type="ORF">SAMN05421800_11524</name>
</gene>
<evidence type="ECO:0000256" key="1">
    <source>
        <dbReference type="SAM" id="Phobius"/>
    </source>
</evidence>
<evidence type="ECO:0000313" key="2">
    <source>
        <dbReference type="EMBL" id="SKB93633.1"/>
    </source>
</evidence>
<dbReference type="Proteomes" id="UP000190669">
    <property type="component" value="Unassembled WGS sequence"/>
</dbReference>
<feature type="transmembrane region" description="Helical" evidence="1">
    <location>
        <begin position="7"/>
        <end position="29"/>
    </location>
</feature>
<keyword evidence="1" id="KW-1133">Transmembrane helix</keyword>
<name>A0ABY1LBB3_9FLAO</name>
<sequence length="130" mass="15332">MKILKTNWINILGVFICVLLYSIIYNFFIDDSITRTFLQSIFGAVFFLLLYGVLFWIGFILALIIFDLIIIIPNQSNLKLKLLLEWAIICLPFIYWAIIYERQRNIFIVAVVAFLITQLLRERLINKATH</sequence>
<keyword evidence="3" id="KW-1185">Reference proteome</keyword>
<feature type="transmembrane region" description="Helical" evidence="1">
    <location>
        <begin position="82"/>
        <end position="99"/>
    </location>
</feature>
<organism evidence="2 3">
    <name type="scientific">Chryseobacterium balustinum</name>
    <dbReference type="NCBI Taxonomy" id="246"/>
    <lineage>
        <taxon>Bacteria</taxon>
        <taxon>Pseudomonadati</taxon>
        <taxon>Bacteroidota</taxon>
        <taxon>Flavobacteriia</taxon>
        <taxon>Flavobacteriales</taxon>
        <taxon>Weeksellaceae</taxon>
        <taxon>Chryseobacterium group</taxon>
        <taxon>Chryseobacterium</taxon>
    </lineage>
</organism>
<keyword evidence="1" id="KW-0812">Transmembrane</keyword>
<dbReference type="EMBL" id="FUZE01000015">
    <property type="protein sequence ID" value="SKB93633.1"/>
    <property type="molecule type" value="Genomic_DNA"/>
</dbReference>
<protein>
    <submittedName>
        <fullName evidence="2">Uncharacterized protein</fullName>
    </submittedName>
</protein>
<dbReference type="RefSeq" id="WP_079466055.1">
    <property type="nucleotide sequence ID" value="NZ_CP033935.1"/>
</dbReference>
<accession>A0ABY1LBB3</accession>
<proteinExistence type="predicted"/>
<feature type="transmembrane region" description="Helical" evidence="1">
    <location>
        <begin position="41"/>
        <end position="70"/>
    </location>
</feature>
<feature type="transmembrane region" description="Helical" evidence="1">
    <location>
        <begin position="105"/>
        <end position="121"/>
    </location>
</feature>
<reference evidence="2 3" key="1">
    <citation type="submission" date="2017-02" db="EMBL/GenBank/DDBJ databases">
        <authorList>
            <person name="Varghese N."/>
            <person name="Submissions S."/>
        </authorList>
    </citation>
    <scope>NUCLEOTIDE SEQUENCE [LARGE SCALE GENOMIC DNA]</scope>
    <source>
        <strain evidence="2 3">DSM 16775</strain>
    </source>
</reference>
<keyword evidence="1" id="KW-0472">Membrane</keyword>
<evidence type="ECO:0000313" key="3">
    <source>
        <dbReference type="Proteomes" id="UP000190669"/>
    </source>
</evidence>
<comment type="caution">
    <text evidence="2">The sequence shown here is derived from an EMBL/GenBank/DDBJ whole genome shotgun (WGS) entry which is preliminary data.</text>
</comment>